<dbReference type="SUPFAM" id="SSF110738">
    <property type="entry name" value="Glycerate kinase I"/>
    <property type="match status" value="1"/>
</dbReference>
<keyword evidence="2 4" id="KW-0808">Transferase</keyword>
<organism evidence="5 6">
    <name type="scientific">Luteolibacter rhizosphaerae</name>
    <dbReference type="NCBI Taxonomy" id="2989719"/>
    <lineage>
        <taxon>Bacteria</taxon>
        <taxon>Pseudomonadati</taxon>
        <taxon>Verrucomicrobiota</taxon>
        <taxon>Verrucomicrobiia</taxon>
        <taxon>Verrucomicrobiales</taxon>
        <taxon>Verrucomicrobiaceae</taxon>
        <taxon>Luteolibacter</taxon>
    </lineage>
</organism>
<dbReference type="PIRSF" id="PIRSF006078">
    <property type="entry name" value="GlxK"/>
    <property type="match status" value="1"/>
</dbReference>
<dbReference type="PANTHER" id="PTHR21599:SF0">
    <property type="entry name" value="GLYCERATE KINASE"/>
    <property type="match status" value="1"/>
</dbReference>
<comment type="similarity">
    <text evidence="1 4">Belongs to the glycerate kinase type-1 family.</text>
</comment>
<evidence type="ECO:0000256" key="1">
    <source>
        <dbReference type="ARBA" id="ARBA00006284"/>
    </source>
</evidence>
<comment type="caution">
    <text evidence="5">The sequence shown here is derived from an EMBL/GenBank/DDBJ whole genome shotgun (WGS) entry which is preliminary data.</text>
</comment>
<gene>
    <name evidence="5" type="ORF">OJ996_23895</name>
</gene>
<accession>A0ABT3GAW8</accession>
<name>A0ABT3GAW8_9BACT</name>
<proteinExistence type="inferred from homology"/>
<keyword evidence="6" id="KW-1185">Reference proteome</keyword>
<dbReference type="PANTHER" id="PTHR21599">
    <property type="entry name" value="GLYCERATE KINASE"/>
    <property type="match status" value="1"/>
</dbReference>
<evidence type="ECO:0000313" key="6">
    <source>
        <dbReference type="Proteomes" id="UP001165653"/>
    </source>
</evidence>
<dbReference type="Gene3D" id="3.40.50.10350">
    <property type="entry name" value="Glycerate kinase, domain 1"/>
    <property type="match status" value="1"/>
</dbReference>
<evidence type="ECO:0000256" key="2">
    <source>
        <dbReference type="ARBA" id="ARBA00022679"/>
    </source>
</evidence>
<protein>
    <submittedName>
        <fullName evidence="5">Glycerate kinase</fullName>
    </submittedName>
</protein>
<dbReference type="RefSeq" id="WP_264516233.1">
    <property type="nucleotide sequence ID" value="NZ_JAPDDR010000017.1"/>
</dbReference>
<dbReference type="Proteomes" id="UP001165653">
    <property type="component" value="Unassembled WGS sequence"/>
</dbReference>
<dbReference type="InterPro" id="IPR004381">
    <property type="entry name" value="Glycerate_kinase"/>
</dbReference>
<dbReference type="Gene3D" id="3.90.1510.10">
    <property type="entry name" value="Glycerate kinase, domain 2"/>
    <property type="match status" value="1"/>
</dbReference>
<dbReference type="InterPro" id="IPR018193">
    <property type="entry name" value="Glyc_kinase_flavodox-like_fold"/>
</dbReference>
<dbReference type="EMBL" id="JAPDDR010000017">
    <property type="protein sequence ID" value="MCW1916651.1"/>
    <property type="molecule type" value="Genomic_DNA"/>
</dbReference>
<dbReference type="InterPro" id="IPR036129">
    <property type="entry name" value="Glycerate_kinase_sf"/>
</dbReference>
<dbReference type="InterPro" id="IPR018197">
    <property type="entry name" value="Glycerate_kinase_RE-like"/>
</dbReference>
<evidence type="ECO:0000256" key="3">
    <source>
        <dbReference type="ARBA" id="ARBA00022777"/>
    </source>
</evidence>
<sequence>MKVLLACDKFKGSLGAVEACEAVRSALPEGWESDVCPIADGGEGFVEAMLAGSGGGLVTTTANDALGRPVEASYGIYRSSEGVVAVIEMSAASGIWRIPAEERNPRASSTFGTGQLMRHAIEVSGAAKLLVGIGGSATNDGGAGMAAALGVTFLDERGCKLCPTPEMLDHAHHVFEDGRIPLPEIVVACDVDNPLTGPRGASAVFGPQKGASPEDVAFLDAALERLVQISGGSNEAETAGAGAAGGLGFGLMRFAGARLVSGFDIVAGSLGLAERIAVADLVITGEGSLDFQTLGGKGPAGVAAMAKAAGVPVLAVAGRVEESAGALFDAALSLESFGLPLAESIARAPELLARLVGDHEGLLRSLASR</sequence>
<evidence type="ECO:0000256" key="4">
    <source>
        <dbReference type="PIRNR" id="PIRNR006078"/>
    </source>
</evidence>
<reference evidence="5" key="1">
    <citation type="submission" date="2022-10" db="EMBL/GenBank/DDBJ databases">
        <title>Luteolibacter sp. GHJ8, whole genome shotgun sequencing project.</title>
        <authorList>
            <person name="Zhao G."/>
            <person name="Shen L."/>
        </authorList>
    </citation>
    <scope>NUCLEOTIDE SEQUENCE</scope>
    <source>
        <strain evidence="5">GHJ8</strain>
    </source>
</reference>
<evidence type="ECO:0000313" key="5">
    <source>
        <dbReference type="EMBL" id="MCW1916651.1"/>
    </source>
</evidence>
<keyword evidence="3 4" id="KW-0418">Kinase</keyword>
<dbReference type="Pfam" id="PF02595">
    <property type="entry name" value="Gly_kinase"/>
    <property type="match status" value="1"/>
</dbReference>
<dbReference type="NCBIfam" id="TIGR00045">
    <property type="entry name" value="glycerate kinase"/>
    <property type="match status" value="1"/>
</dbReference>
<dbReference type="GO" id="GO:0016301">
    <property type="term" value="F:kinase activity"/>
    <property type="evidence" value="ECO:0007669"/>
    <property type="project" value="UniProtKB-KW"/>
</dbReference>